<evidence type="ECO:0000256" key="2">
    <source>
        <dbReference type="SAM" id="SignalP"/>
    </source>
</evidence>
<protein>
    <submittedName>
        <fullName evidence="5">Ig-like domain-containing protein</fullName>
    </submittedName>
</protein>
<evidence type="ECO:0000313" key="5">
    <source>
        <dbReference type="EMBL" id="TCP68638.1"/>
    </source>
</evidence>
<evidence type="ECO:0000313" key="6">
    <source>
        <dbReference type="Proteomes" id="UP000294813"/>
    </source>
</evidence>
<dbReference type="AlphaFoldDB" id="A0A4R2RYL1"/>
<feature type="domain" description="SbsA Ig-like" evidence="4">
    <location>
        <begin position="39"/>
        <end position="140"/>
    </location>
</feature>
<feature type="domain" description="Copper amine oxidase-like N-terminal" evidence="3">
    <location>
        <begin position="148"/>
        <end position="257"/>
    </location>
</feature>
<keyword evidence="1 2" id="KW-0732">Signal</keyword>
<proteinExistence type="predicted"/>
<accession>A0A4R2RYL1</accession>
<gene>
    <name evidence="5" type="ORF">EDD73_10233</name>
</gene>
<keyword evidence="6" id="KW-1185">Reference proteome</keyword>
<dbReference type="Gene3D" id="3.30.457.10">
    <property type="entry name" value="Copper amine oxidase-like, N-terminal domain"/>
    <property type="match status" value="1"/>
</dbReference>
<dbReference type="InterPro" id="IPR032812">
    <property type="entry name" value="SbsA_Ig"/>
</dbReference>
<dbReference type="PROSITE" id="PS51257">
    <property type="entry name" value="PROKAR_LIPOPROTEIN"/>
    <property type="match status" value="1"/>
</dbReference>
<dbReference type="SUPFAM" id="SSF55383">
    <property type="entry name" value="Copper amine oxidase, domain N"/>
    <property type="match status" value="1"/>
</dbReference>
<dbReference type="RefSeq" id="WP_165876239.1">
    <property type="nucleotide sequence ID" value="NZ_JAOQNU010000002.1"/>
</dbReference>
<evidence type="ECO:0000259" key="4">
    <source>
        <dbReference type="Pfam" id="PF13205"/>
    </source>
</evidence>
<sequence>MRKAYWPQLLLLLLISGLCFPFTFALACGPSHPPAGAPAPPQVTATSPVNGATATLPLKEIIIVFSHAVSPCTSYGDIALRDGQNQALSIQTKIDDRQLTIYPQQPLQPEATYRLIVPVSAVSDMYNQPNIPAFELTFQTAAGPRVLLNQKDLAFTDAQPFFCPKIEQLLVPLRAVSTTLGAPIRWDGATQSAIISYQDRQIRLTPAQKQAWINEQPRQLSNAPVLFHDRLYIPLPAVQELFGIAVTWDEATQTATITTTAS</sequence>
<evidence type="ECO:0000256" key="1">
    <source>
        <dbReference type="ARBA" id="ARBA00022729"/>
    </source>
</evidence>
<organism evidence="5 6">
    <name type="scientific">Heliophilum fasciatum</name>
    <dbReference type="NCBI Taxonomy" id="35700"/>
    <lineage>
        <taxon>Bacteria</taxon>
        <taxon>Bacillati</taxon>
        <taxon>Bacillota</taxon>
        <taxon>Clostridia</taxon>
        <taxon>Eubacteriales</taxon>
        <taxon>Heliobacteriaceae</taxon>
        <taxon>Heliophilum</taxon>
    </lineage>
</organism>
<evidence type="ECO:0000259" key="3">
    <source>
        <dbReference type="Pfam" id="PF07833"/>
    </source>
</evidence>
<reference evidence="5 6" key="1">
    <citation type="submission" date="2019-03" db="EMBL/GenBank/DDBJ databases">
        <title>Genomic Encyclopedia of Type Strains, Phase IV (KMG-IV): sequencing the most valuable type-strain genomes for metagenomic binning, comparative biology and taxonomic classification.</title>
        <authorList>
            <person name="Goeker M."/>
        </authorList>
    </citation>
    <scope>NUCLEOTIDE SEQUENCE [LARGE SCALE GENOMIC DNA]</scope>
    <source>
        <strain evidence="5 6">DSM 11170</strain>
    </source>
</reference>
<dbReference type="Proteomes" id="UP000294813">
    <property type="component" value="Unassembled WGS sequence"/>
</dbReference>
<name>A0A4R2RYL1_9FIRM</name>
<feature type="signal peptide" evidence="2">
    <location>
        <begin position="1"/>
        <end position="27"/>
    </location>
</feature>
<dbReference type="InterPro" id="IPR012854">
    <property type="entry name" value="Cu_amine_oxidase-like_N"/>
</dbReference>
<dbReference type="InterPro" id="IPR036582">
    <property type="entry name" value="Mao_N_sf"/>
</dbReference>
<dbReference type="EMBL" id="SLXT01000002">
    <property type="protein sequence ID" value="TCP68638.1"/>
    <property type="molecule type" value="Genomic_DNA"/>
</dbReference>
<dbReference type="Pfam" id="PF13205">
    <property type="entry name" value="Big_5"/>
    <property type="match status" value="1"/>
</dbReference>
<comment type="caution">
    <text evidence="5">The sequence shown here is derived from an EMBL/GenBank/DDBJ whole genome shotgun (WGS) entry which is preliminary data.</text>
</comment>
<dbReference type="Pfam" id="PF07833">
    <property type="entry name" value="Cu_amine_oxidN1"/>
    <property type="match status" value="1"/>
</dbReference>
<feature type="chain" id="PRO_5020303909" evidence="2">
    <location>
        <begin position="28"/>
        <end position="262"/>
    </location>
</feature>